<evidence type="ECO:0000313" key="1">
    <source>
        <dbReference type="EMBL" id="GAA0154842.1"/>
    </source>
</evidence>
<reference evidence="1 2" key="1">
    <citation type="submission" date="2024-01" db="EMBL/GenBank/DDBJ databases">
        <title>The complete chloroplast genome sequence of Lithospermum erythrorhizon: insights into the phylogenetic relationship among Boraginaceae species and the maternal lineages of purple gromwells.</title>
        <authorList>
            <person name="Okada T."/>
            <person name="Watanabe K."/>
        </authorList>
    </citation>
    <scope>NUCLEOTIDE SEQUENCE [LARGE SCALE GENOMIC DNA]</scope>
</reference>
<organism evidence="1 2">
    <name type="scientific">Lithospermum erythrorhizon</name>
    <name type="common">Purple gromwell</name>
    <name type="synonym">Lithospermum officinale var. erythrorhizon</name>
    <dbReference type="NCBI Taxonomy" id="34254"/>
    <lineage>
        <taxon>Eukaryota</taxon>
        <taxon>Viridiplantae</taxon>
        <taxon>Streptophyta</taxon>
        <taxon>Embryophyta</taxon>
        <taxon>Tracheophyta</taxon>
        <taxon>Spermatophyta</taxon>
        <taxon>Magnoliopsida</taxon>
        <taxon>eudicotyledons</taxon>
        <taxon>Gunneridae</taxon>
        <taxon>Pentapetalae</taxon>
        <taxon>asterids</taxon>
        <taxon>lamiids</taxon>
        <taxon>Boraginales</taxon>
        <taxon>Boraginaceae</taxon>
        <taxon>Boraginoideae</taxon>
        <taxon>Lithospermeae</taxon>
        <taxon>Lithospermum</taxon>
    </lineage>
</organism>
<protein>
    <submittedName>
        <fullName evidence="1">Uncharacterized protein</fullName>
    </submittedName>
</protein>
<comment type="caution">
    <text evidence="1">The sequence shown here is derived from an EMBL/GenBank/DDBJ whole genome shotgun (WGS) entry which is preliminary data.</text>
</comment>
<accession>A0AAV3PXZ5</accession>
<sequence>MPAAAPPSVQRIEFIFRDNLRVAWVELCSLVEGRSYETLLVQKENIMASFKGLAEFSRQDLSYHGKKLKAIFSKTRRIKKARGKATSSKILVGGQGCLLRQELSELDSYIEDLRDQVVSRDFAISSLEVEKTESALRIASLEEIIEKGQGNV</sequence>
<evidence type="ECO:0000313" key="2">
    <source>
        <dbReference type="Proteomes" id="UP001454036"/>
    </source>
</evidence>
<name>A0AAV3PXZ5_LITER</name>
<dbReference type="Proteomes" id="UP001454036">
    <property type="component" value="Unassembled WGS sequence"/>
</dbReference>
<dbReference type="AlphaFoldDB" id="A0AAV3PXZ5"/>
<dbReference type="EMBL" id="BAABME010018732">
    <property type="protein sequence ID" value="GAA0154842.1"/>
    <property type="molecule type" value="Genomic_DNA"/>
</dbReference>
<proteinExistence type="predicted"/>
<keyword evidence="2" id="KW-1185">Reference proteome</keyword>
<gene>
    <name evidence="1" type="ORF">LIER_37979</name>
</gene>